<protein>
    <submittedName>
        <fullName evidence="1">Uncharacterized protein</fullName>
    </submittedName>
</protein>
<reference evidence="1 2" key="1">
    <citation type="submission" date="2010-08" db="EMBL/GenBank/DDBJ databases">
        <title>Genomic sequence of temperate phage ENT90 isolated from Erwinia amylovora.</title>
        <authorList>
            <person name="Lee Y.-D."/>
            <person name="Park J.-H."/>
        </authorList>
    </citation>
    <scope>NUCLEOTIDE SEQUENCE [LARGE SCALE GENOMIC DNA]</scope>
</reference>
<dbReference type="EMBL" id="HQ110084">
    <property type="protein sequence ID" value="ADX32431.1"/>
    <property type="molecule type" value="Genomic_DNA"/>
</dbReference>
<accession>F1BUT5</accession>
<sequence length="165" mass="18508">MLHFINGKLTLVRQRLPLPAEKQFHHRTAYRQRQLAVGVVQLNIQLVSLKAPVIGKRQRQQPVAQVRGHVLCVYRQPEIRGKACACLYRQAADNRHDNSPPAEEITLPAADLMLAATDESCPGRFPAPLISPSACFFRSPNIAVKDSSTRNRLRVKVIFRALPSL</sequence>
<evidence type="ECO:0000313" key="1">
    <source>
        <dbReference type="EMBL" id="ADX32431.1"/>
    </source>
</evidence>
<dbReference type="KEGG" id="vg:14297565"/>
<proteinExistence type="predicted"/>
<name>F1BUT5_9CAUD</name>
<keyword evidence="2" id="KW-1185">Reference proteome</keyword>
<dbReference type="Proteomes" id="UP000008648">
    <property type="component" value="Segment"/>
</dbReference>
<dbReference type="GeneID" id="14297565"/>
<dbReference type="RefSeq" id="YP_007238056.1">
    <property type="nucleotide sequence ID" value="NC_019932.1"/>
</dbReference>
<organism evidence="1 2">
    <name type="scientific">Erwinia phage ENT90</name>
    <dbReference type="NCBI Taxonomy" id="947843"/>
    <lineage>
        <taxon>Viruses</taxon>
        <taxon>Duplodnaviria</taxon>
        <taxon>Heunggongvirae</taxon>
        <taxon>Uroviricota</taxon>
        <taxon>Caudoviricetes</taxon>
        <taxon>Peduoviridae</taxon>
        <taxon>Entnonagintavirus</taxon>
        <taxon>Entnonagintavirus ENT90</taxon>
    </lineage>
</organism>
<evidence type="ECO:0000313" key="2">
    <source>
        <dbReference type="Proteomes" id="UP000008648"/>
    </source>
</evidence>